<dbReference type="Proteomes" id="UP000178106">
    <property type="component" value="Unassembled WGS sequence"/>
</dbReference>
<evidence type="ECO:0000256" key="5">
    <source>
        <dbReference type="HAMAP-Rule" id="MF_01302"/>
    </source>
</evidence>
<dbReference type="GO" id="GO:0005840">
    <property type="term" value="C:ribosome"/>
    <property type="evidence" value="ECO:0007669"/>
    <property type="project" value="UniProtKB-KW"/>
</dbReference>
<protein>
    <recommendedName>
        <fullName evidence="4 5">Small ribosomal subunit protein uS8</fullName>
    </recommendedName>
</protein>
<dbReference type="Gene3D" id="3.30.1370.30">
    <property type="match status" value="1"/>
</dbReference>
<comment type="caution">
    <text evidence="7">The sequence shown here is derived from an EMBL/GenBank/DDBJ whole genome shotgun (WGS) entry which is preliminary data.</text>
</comment>
<dbReference type="AlphaFoldDB" id="A0A1G2DU04"/>
<comment type="subunit">
    <text evidence="5">Part of the 30S ribosomal subunit. Contacts proteins S5 and S12.</text>
</comment>
<organism evidence="7 8">
    <name type="scientific">Candidatus Lloydbacteria bacterium RIFOXYC12_FULL_46_25</name>
    <dbReference type="NCBI Taxonomy" id="1798670"/>
    <lineage>
        <taxon>Bacteria</taxon>
        <taxon>Candidatus Lloydiibacteriota</taxon>
    </lineage>
</organism>
<sequence>MVITDPIADILVRIKNGGHAGKTVIYVPFSDMKLRLSNVLLKEGYVTSVVRKLKKGKRDERLIEIGIAYDAPRVPRVRGMERVSRPSRRVYIGSKEIRPVLQGHGLMILSTPKGLLTDTEARKEHVGGEVICKIW</sequence>
<reference evidence="7 8" key="1">
    <citation type="journal article" date="2016" name="Nat. Commun.">
        <title>Thousands of microbial genomes shed light on interconnected biogeochemical processes in an aquifer system.</title>
        <authorList>
            <person name="Anantharaman K."/>
            <person name="Brown C.T."/>
            <person name="Hug L.A."/>
            <person name="Sharon I."/>
            <person name="Castelle C.J."/>
            <person name="Probst A.J."/>
            <person name="Thomas B.C."/>
            <person name="Singh A."/>
            <person name="Wilkins M.J."/>
            <person name="Karaoz U."/>
            <person name="Brodie E.L."/>
            <person name="Williams K.H."/>
            <person name="Hubbard S.S."/>
            <person name="Banfield J.F."/>
        </authorList>
    </citation>
    <scope>NUCLEOTIDE SEQUENCE [LARGE SCALE GENOMIC DNA]</scope>
</reference>
<gene>
    <name evidence="5" type="primary">rpsH</name>
    <name evidence="7" type="ORF">A2494_00610</name>
</gene>
<proteinExistence type="inferred from homology"/>
<evidence type="ECO:0000313" key="8">
    <source>
        <dbReference type="Proteomes" id="UP000178106"/>
    </source>
</evidence>
<evidence type="ECO:0000256" key="2">
    <source>
        <dbReference type="ARBA" id="ARBA00022980"/>
    </source>
</evidence>
<comment type="function">
    <text evidence="5">One of the primary rRNA binding proteins, it binds directly to 16S rRNA central domain where it helps coordinate assembly of the platform of the 30S subunit.</text>
</comment>
<evidence type="ECO:0000256" key="4">
    <source>
        <dbReference type="ARBA" id="ARBA00035258"/>
    </source>
</evidence>
<dbReference type="GO" id="GO:0019843">
    <property type="term" value="F:rRNA binding"/>
    <property type="evidence" value="ECO:0007669"/>
    <property type="project" value="UniProtKB-UniRule"/>
</dbReference>
<dbReference type="Pfam" id="PF00410">
    <property type="entry name" value="Ribosomal_S8"/>
    <property type="match status" value="1"/>
</dbReference>
<keyword evidence="3 5" id="KW-0687">Ribonucleoprotein</keyword>
<dbReference type="EMBL" id="MHLU01000176">
    <property type="protein sequence ID" value="OGZ16370.1"/>
    <property type="molecule type" value="Genomic_DNA"/>
</dbReference>
<dbReference type="Gene3D" id="3.30.1490.10">
    <property type="match status" value="1"/>
</dbReference>
<dbReference type="InterPro" id="IPR000630">
    <property type="entry name" value="Ribosomal_uS8"/>
</dbReference>
<dbReference type="GO" id="GO:0003735">
    <property type="term" value="F:structural constituent of ribosome"/>
    <property type="evidence" value="ECO:0007669"/>
    <property type="project" value="InterPro"/>
</dbReference>
<comment type="similarity">
    <text evidence="1 5 6">Belongs to the universal ribosomal protein uS8 family.</text>
</comment>
<accession>A0A1G2DU04</accession>
<dbReference type="GO" id="GO:0006412">
    <property type="term" value="P:translation"/>
    <property type="evidence" value="ECO:0007669"/>
    <property type="project" value="UniProtKB-UniRule"/>
</dbReference>
<dbReference type="InterPro" id="IPR047863">
    <property type="entry name" value="Ribosomal_uS8_CS"/>
</dbReference>
<dbReference type="PROSITE" id="PS00053">
    <property type="entry name" value="RIBOSOMAL_S8"/>
    <property type="match status" value="1"/>
</dbReference>
<keyword evidence="2 5" id="KW-0689">Ribosomal protein</keyword>
<keyword evidence="5" id="KW-0694">RNA-binding</keyword>
<evidence type="ECO:0000256" key="6">
    <source>
        <dbReference type="RuleBase" id="RU003660"/>
    </source>
</evidence>
<dbReference type="GO" id="GO:1990904">
    <property type="term" value="C:ribonucleoprotein complex"/>
    <property type="evidence" value="ECO:0007669"/>
    <property type="project" value="UniProtKB-KW"/>
</dbReference>
<dbReference type="FunFam" id="3.30.1490.10:FF:000001">
    <property type="entry name" value="30S ribosomal protein S8"/>
    <property type="match status" value="1"/>
</dbReference>
<evidence type="ECO:0000256" key="3">
    <source>
        <dbReference type="ARBA" id="ARBA00023274"/>
    </source>
</evidence>
<keyword evidence="5" id="KW-0699">rRNA-binding</keyword>
<name>A0A1G2DU04_9BACT</name>
<evidence type="ECO:0000313" key="7">
    <source>
        <dbReference type="EMBL" id="OGZ16370.1"/>
    </source>
</evidence>
<dbReference type="HAMAP" id="MF_01302_B">
    <property type="entry name" value="Ribosomal_uS8_B"/>
    <property type="match status" value="1"/>
</dbReference>
<dbReference type="NCBIfam" id="NF001109">
    <property type="entry name" value="PRK00136.1"/>
    <property type="match status" value="1"/>
</dbReference>
<dbReference type="SUPFAM" id="SSF56047">
    <property type="entry name" value="Ribosomal protein S8"/>
    <property type="match status" value="1"/>
</dbReference>
<dbReference type="GO" id="GO:0005737">
    <property type="term" value="C:cytoplasm"/>
    <property type="evidence" value="ECO:0007669"/>
    <property type="project" value="UniProtKB-ARBA"/>
</dbReference>
<dbReference type="PANTHER" id="PTHR11758">
    <property type="entry name" value="40S RIBOSOMAL PROTEIN S15A"/>
    <property type="match status" value="1"/>
</dbReference>
<evidence type="ECO:0000256" key="1">
    <source>
        <dbReference type="ARBA" id="ARBA00006471"/>
    </source>
</evidence>
<dbReference type="InterPro" id="IPR035987">
    <property type="entry name" value="Ribosomal_uS8_sf"/>
</dbReference>